<keyword evidence="3" id="KW-1003">Cell membrane</keyword>
<keyword evidence="11" id="KW-0325">Glycoprotein</keyword>
<dbReference type="PROSITE" id="PS51450">
    <property type="entry name" value="LRR"/>
    <property type="match status" value="1"/>
</dbReference>
<feature type="chain" id="PRO_5043002735" description="Leucine-rich repeat-containing N-terminal plant-type domain-containing protein" evidence="13">
    <location>
        <begin position="21"/>
        <end position="582"/>
    </location>
</feature>
<dbReference type="Proteomes" id="UP001324115">
    <property type="component" value="Unassembled WGS sequence"/>
</dbReference>
<evidence type="ECO:0000313" key="15">
    <source>
        <dbReference type="EMBL" id="KAK4608507.1"/>
    </source>
</evidence>
<keyword evidence="16" id="KW-1185">Reference proteome</keyword>
<evidence type="ECO:0000256" key="8">
    <source>
        <dbReference type="ARBA" id="ARBA00022989"/>
    </source>
</evidence>
<dbReference type="Gene3D" id="3.80.10.10">
    <property type="entry name" value="Ribonuclease Inhibitor"/>
    <property type="match status" value="3"/>
</dbReference>
<evidence type="ECO:0000256" key="6">
    <source>
        <dbReference type="ARBA" id="ARBA00022729"/>
    </source>
</evidence>
<dbReference type="PRINTS" id="PR00019">
    <property type="entry name" value="LEURICHRPT"/>
</dbReference>
<evidence type="ECO:0000256" key="12">
    <source>
        <dbReference type="SAM" id="Phobius"/>
    </source>
</evidence>
<evidence type="ECO:0000256" key="2">
    <source>
        <dbReference type="ARBA" id="ARBA00009592"/>
    </source>
</evidence>
<keyword evidence="8 12" id="KW-1133">Transmembrane helix</keyword>
<dbReference type="InterPro" id="IPR001611">
    <property type="entry name" value="Leu-rich_rpt"/>
</dbReference>
<evidence type="ECO:0000256" key="13">
    <source>
        <dbReference type="SAM" id="SignalP"/>
    </source>
</evidence>
<evidence type="ECO:0000313" key="16">
    <source>
        <dbReference type="Proteomes" id="UP001324115"/>
    </source>
</evidence>
<keyword evidence="10" id="KW-0675">Receptor</keyword>
<dbReference type="PANTHER" id="PTHR48065:SF23">
    <property type="entry name" value="LEUCINE-RICH REPEAT-CONTAINING N-TERMINAL PLANT-TYPE DOMAIN-CONTAINING PROTEIN"/>
    <property type="match status" value="1"/>
</dbReference>
<evidence type="ECO:0000256" key="10">
    <source>
        <dbReference type="ARBA" id="ARBA00023170"/>
    </source>
</evidence>
<dbReference type="FunFam" id="3.80.10.10:FF:000213">
    <property type="entry name" value="Tyrosine-sulfated glycopeptide receptor 1"/>
    <property type="match status" value="1"/>
</dbReference>
<reference evidence="15 16" key="1">
    <citation type="journal article" date="2023" name="G3 (Bethesda)">
        <title>A haplotype-resolved chromosome-scale genome for Quercus rubra L. provides insights into the genetics of adaptive traits for red oak species.</title>
        <authorList>
            <person name="Kapoor B."/>
            <person name="Jenkins J."/>
            <person name="Schmutz J."/>
            <person name="Zhebentyayeva T."/>
            <person name="Kuelheim C."/>
            <person name="Coggeshall M."/>
            <person name="Heim C."/>
            <person name="Lasky J.R."/>
            <person name="Leites L."/>
            <person name="Islam-Faridi N."/>
            <person name="Romero-Severson J."/>
            <person name="DeLeo V.L."/>
            <person name="Lucas S.M."/>
            <person name="Lazic D."/>
            <person name="Gailing O."/>
            <person name="Carlson J."/>
            <person name="Staton M."/>
        </authorList>
    </citation>
    <scope>NUCLEOTIDE SEQUENCE [LARGE SCALE GENOMIC DNA]</scope>
    <source>
        <strain evidence="15">Pseudo-F2</strain>
    </source>
</reference>
<evidence type="ECO:0000256" key="7">
    <source>
        <dbReference type="ARBA" id="ARBA00022737"/>
    </source>
</evidence>
<comment type="similarity">
    <text evidence="2">Belongs to the RLP family.</text>
</comment>
<evidence type="ECO:0000256" key="4">
    <source>
        <dbReference type="ARBA" id="ARBA00022614"/>
    </source>
</evidence>
<dbReference type="InterPro" id="IPR013210">
    <property type="entry name" value="LRR_N_plant-typ"/>
</dbReference>
<evidence type="ECO:0000256" key="1">
    <source>
        <dbReference type="ARBA" id="ARBA00004236"/>
    </source>
</evidence>
<feature type="domain" description="Leucine-rich repeat-containing N-terminal plant-type" evidence="14">
    <location>
        <begin position="24"/>
        <end position="70"/>
    </location>
</feature>
<evidence type="ECO:0000256" key="9">
    <source>
        <dbReference type="ARBA" id="ARBA00023136"/>
    </source>
</evidence>
<sequence length="582" mass="65097">MAKLSLLLLVLFIFFIPSLCCPEYQKQALLHFKASLINATISSSPKIELYRLESWNSSSDCCHWDRVECSSHFGSRIVTALSLWNLLDVSQDQRVSLMNLDLTGNLIHGEFPANGFANLSELVYLDLSQNDFSGSIPAQLFHLRFLQYLGMNLNSFHGTIPKEIGNMTKLQQLNWKHWTLSSNSLAMEIPIYIGNLSKIIRLGLSYNNFNGTIPSSIQNLTKLEALSLLFGGNHLTWNNNAKIMPKFMLSELSLNSCGLKTLQTLDLSKNQLEGMFPQWLAEMEVEHEILSDNRLTGSLPPRLFDSQNLIVLSLSQNKFHGELPSNIGNATTTGILMLDANNFLGKVPESITNIKSLYLLDLSSNKFSSGIIVSNPVFKPEIHDLNVDWKKSEQGLSWDNLKIYSLLDLSMNQLSGEVPFILGSLKALKLLNISHNNLNGRIPASLGGLKNLESLDLSHNNLFGSIPQSPAKLQQLTILDVSNNKLTGKIPVDNQMDTMNDPNFYSNNSGLCGMQIPVPCLEDLSPTKPLKVENKETWFSWEGLEIGYAVGFFVTMGILYLIEYFVPAKLTDHRSLQRRQGV</sequence>
<dbReference type="PANTHER" id="PTHR48065">
    <property type="entry name" value="OS10G0469600 PROTEIN"/>
    <property type="match status" value="1"/>
</dbReference>
<proteinExistence type="inferred from homology"/>
<dbReference type="InterPro" id="IPR032675">
    <property type="entry name" value="LRR_dom_sf"/>
</dbReference>
<dbReference type="Pfam" id="PF00560">
    <property type="entry name" value="LRR_1"/>
    <property type="match status" value="5"/>
</dbReference>
<comment type="caution">
    <text evidence="15">The sequence shown here is derived from an EMBL/GenBank/DDBJ whole genome shotgun (WGS) entry which is preliminary data.</text>
</comment>
<dbReference type="EMBL" id="JAXUIC010000001">
    <property type="protein sequence ID" value="KAK4608507.1"/>
    <property type="molecule type" value="Genomic_DNA"/>
</dbReference>
<dbReference type="AlphaFoldDB" id="A0AAN7GD84"/>
<organism evidence="15 16">
    <name type="scientific">Quercus rubra</name>
    <name type="common">Northern red oak</name>
    <name type="synonym">Quercus borealis</name>
    <dbReference type="NCBI Taxonomy" id="3512"/>
    <lineage>
        <taxon>Eukaryota</taxon>
        <taxon>Viridiplantae</taxon>
        <taxon>Streptophyta</taxon>
        <taxon>Embryophyta</taxon>
        <taxon>Tracheophyta</taxon>
        <taxon>Spermatophyta</taxon>
        <taxon>Magnoliopsida</taxon>
        <taxon>eudicotyledons</taxon>
        <taxon>Gunneridae</taxon>
        <taxon>Pentapetalae</taxon>
        <taxon>rosids</taxon>
        <taxon>fabids</taxon>
        <taxon>Fagales</taxon>
        <taxon>Fagaceae</taxon>
        <taxon>Quercus</taxon>
    </lineage>
</organism>
<feature type="transmembrane region" description="Helical" evidence="12">
    <location>
        <begin position="546"/>
        <end position="566"/>
    </location>
</feature>
<gene>
    <name evidence="15" type="ORF">RGQ29_002070</name>
</gene>
<keyword evidence="7" id="KW-0677">Repeat</keyword>
<evidence type="ECO:0000259" key="14">
    <source>
        <dbReference type="Pfam" id="PF08263"/>
    </source>
</evidence>
<dbReference type="InterPro" id="IPR003591">
    <property type="entry name" value="Leu-rich_rpt_typical-subtyp"/>
</dbReference>
<keyword evidence="4" id="KW-0433">Leucine-rich repeat</keyword>
<dbReference type="SUPFAM" id="SSF52058">
    <property type="entry name" value="L domain-like"/>
    <property type="match status" value="1"/>
</dbReference>
<evidence type="ECO:0000256" key="3">
    <source>
        <dbReference type="ARBA" id="ARBA00022475"/>
    </source>
</evidence>
<keyword evidence="6 13" id="KW-0732">Signal</keyword>
<protein>
    <recommendedName>
        <fullName evidence="14">Leucine-rich repeat-containing N-terminal plant-type domain-containing protein</fullName>
    </recommendedName>
</protein>
<evidence type="ECO:0000256" key="5">
    <source>
        <dbReference type="ARBA" id="ARBA00022692"/>
    </source>
</evidence>
<name>A0AAN7GD84_QUERU</name>
<keyword evidence="5 12" id="KW-0812">Transmembrane</keyword>
<dbReference type="GO" id="GO:0005886">
    <property type="term" value="C:plasma membrane"/>
    <property type="evidence" value="ECO:0007669"/>
    <property type="project" value="UniProtKB-SubCell"/>
</dbReference>
<keyword evidence="9 12" id="KW-0472">Membrane</keyword>
<dbReference type="SMART" id="SM00369">
    <property type="entry name" value="LRR_TYP"/>
    <property type="match status" value="5"/>
</dbReference>
<dbReference type="FunFam" id="3.80.10.10:FF:000041">
    <property type="entry name" value="LRR receptor-like serine/threonine-protein kinase ERECTA"/>
    <property type="match status" value="1"/>
</dbReference>
<comment type="subcellular location">
    <subcellularLocation>
        <location evidence="1">Cell membrane</location>
    </subcellularLocation>
</comment>
<dbReference type="Pfam" id="PF13855">
    <property type="entry name" value="LRR_8"/>
    <property type="match status" value="1"/>
</dbReference>
<accession>A0AAN7GD84</accession>
<feature type="signal peptide" evidence="13">
    <location>
        <begin position="1"/>
        <end position="20"/>
    </location>
</feature>
<dbReference type="Pfam" id="PF08263">
    <property type="entry name" value="LRRNT_2"/>
    <property type="match status" value="1"/>
</dbReference>
<evidence type="ECO:0000256" key="11">
    <source>
        <dbReference type="ARBA" id="ARBA00023180"/>
    </source>
</evidence>